<keyword evidence="3" id="KW-0804">Transcription</keyword>
<sequence>MSTLPRRQKQAPDPALERLLSHCHRRQYPPRSTIIHAGDRPDTLYYVIQGSVSVTIEDEHGHEIVLAYLNPGQFFGEMGIFAAQARSAVVMTRTLTETAEIHYPKFLDLAMQDPQIMFLLATQLASRLRETSRKVIDLAFLDVTGRIARTLMELARQPDAMTHPKGMQIRITRQELARIVGCSREMAGRVLKELEEKGLISAHGKTIVVFDAR</sequence>
<dbReference type="InterPro" id="IPR018490">
    <property type="entry name" value="cNMP-bd_dom_sf"/>
</dbReference>
<dbReference type="GO" id="GO:0005829">
    <property type="term" value="C:cytosol"/>
    <property type="evidence" value="ECO:0007669"/>
    <property type="project" value="TreeGrafter"/>
</dbReference>
<dbReference type="AlphaFoldDB" id="A0A1H9F958"/>
<evidence type="ECO:0000256" key="3">
    <source>
        <dbReference type="ARBA" id="ARBA00023163"/>
    </source>
</evidence>
<dbReference type="Gene3D" id="2.60.120.10">
    <property type="entry name" value="Jelly Rolls"/>
    <property type="match status" value="1"/>
</dbReference>
<gene>
    <name evidence="6" type="ORF">SAMN05421693_12516</name>
</gene>
<dbReference type="SUPFAM" id="SSF51206">
    <property type="entry name" value="cAMP-binding domain-like"/>
    <property type="match status" value="1"/>
</dbReference>
<keyword evidence="2" id="KW-0238">DNA-binding</keyword>
<dbReference type="SUPFAM" id="SSF46785">
    <property type="entry name" value="Winged helix' DNA-binding domain"/>
    <property type="match status" value="1"/>
</dbReference>
<accession>A0A1H9F958</accession>
<dbReference type="PROSITE" id="PS51063">
    <property type="entry name" value="HTH_CRP_2"/>
    <property type="match status" value="1"/>
</dbReference>
<dbReference type="NCBIfam" id="NF008732">
    <property type="entry name" value="PRK11753.1"/>
    <property type="match status" value="1"/>
</dbReference>
<dbReference type="PRINTS" id="PR00034">
    <property type="entry name" value="HTHCRP"/>
</dbReference>
<dbReference type="Proteomes" id="UP000199496">
    <property type="component" value="Unassembled WGS sequence"/>
</dbReference>
<dbReference type="InterPro" id="IPR014710">
    <property type="entry name" value="RmlC-like_jellyroll"/>
</dbReference>
<evidence type="ECO:0000259" key="4">
    <source>
        <dbReference type="PROSITE" id="PS50042"/>
    </source>
</evidence>
<dbReference type="EMBL" id="FOFO01000025">
    <property type="protein sequence ID" value="SEQ34365.1"/>
    <property type="molecule type" value="Genomic_DNA"/>
</dbReference>
<keyword evidence="7" id="KW-1185">Reference proteome</keyword>
<evidence type="ECO:0000256" key="1">
    <source>
        <dbReference type="ARBA" id="ARBA00023015"/>
    </source>
</evidence>
<dbReference type="PROSITE" id="PS50042">
    <property type="entry name" value="CNMP_BINDING_3"/>
    <property type="match status" value="1"/>
</dbReference>
<dbReference type="InterPro" id="IPR012318">
    <property type="entry name" value="HTH_CRP"/>
</dbReference>
<dbReference type="SMART" id="SM00419">
    <property type="entry name" value="HTH_CRP"/>
    <property type="match status" value="1"/>
</dbReference>
<dbReference type="GO" id="GO:0003700">
    <property type="term" value="F:DNA-binding transcription factor activity"/>
    <property type="evidence" value="ECO:0007669"/>
    <property type="project" value="InterPro"/>
</dbReference>
<dbReference type="FunFam" id="1.10.10.10:FF:000006">
    <property type="entry name" value="cAMP-activated global transcriptional regulator CRP"/>
    <property type="match status" value="1"/>
</dbReference>
<dbReference type="Gene3D" id="1.10.10.10">
    <property type="entry name" value="Winged helix-like DNA-binding domain superfamily/Winged helix DNA-binding domain"/>
    <property type="match status" value="1"/>
</dbReference>
<dbReference type="CDD" id="cd00092">
    <property type="entry name" value="HTH_CRP"/>
    <property type="match status" value="1"/>
</dbReference>
<evidence type="ECO:0000259" key="5">
    <source>
        <dbReference type="PROSITE" id="PS51063"/>
    </source>
</evidence>
<dbReference type="Pfam" id="PF00027">
    <property type="entry name" value="cNMP_binding"/>
    <property type="match status" value="1"/>
</dbReference>
<keyword evidence="6" id="KW-0675">Receptor</keyword>
<feature type="domain" description="Cyclic nucleotide-binding" evidence="4">
    <location>
        <begin position="16"/>
        <end position="127"/>
    </location>
</feature>
<dbReference type="OrthoDB" id="61906at2"/>
<dbReference type="PANTHER" id="PTHR24567:SF68">
    <property type="entry name" value="DNA-BINDING TRANSCRIPTIONAL DUAL REGULATOR CRP"/>
    <property type="match status" value="1"/>
</dbReference>
<dbReference type="PROSITE" id="PS00042">
    <property type="entry name" value="HTH_CRP_1"/>
    <property type="match status" value="1"/>
</dbReference>
<proteinExistence type="predicted"/>
<dbReference type="SMART" id="SM00100">
    <property type="entry name" value="cNMP"/>
    <property type="match status" value="1"/>
</dbReference>
<dbReference type="Pfam" id="PF13545">
    <property type="entry name" value="HTH_Crp_2"/>
    <property type="match status" value="1"/>
</dbReference>
<dbReference type="InterPro" id="IPR018488">
    <property type="entry name" value="cNMP-bd_CS"/>
</dbReference>
<dbReference type="STRING" id="867345.SAMN05421693_12516"/>
<keyword evidence="1" id="KW-0805">Transcription regulation</keyword>
<feature type="domain" description="HTH crp-type" evidence="5">
    <location>
        <begin position="141"/>
        <end position="213"/>
    </location>
</feature>
<reference evidence="6 7" key="1">
    <citation type="submission" date="2016-10" db="EMBL/GenBank/DDBJ databases">
        <authorList>
            <person name="de Groot N.N."/>
        </authorList>
    </citation>
    <scope>NUCLEOTIDE SEQUENCE [LARGE SCALE GENOMIC DNA]</scope>
    <source>
        <strain evidence="6 7">B7-7</strain>
    </source>
</reference>
<dbReference type="PROSITE" id="PS00889">
    <property type="entry name" value="CNMP_BINDING_2"/>
    <property type="match status" value="1"/>
</dbReference>
<dbReference type="GO" id="GO:0003677">
    <property type="term" value="F:DNA binding"/>
    <property type="evidence" value="ECO:0007669"/>
    <property type="project" value="UniProtKB-KW"/>
</dbReference>
<dbReference type="InterPro" id="IPR000595">
    <property type="entry name" value="cNMP-bd_dom"/>
</dbReference>
<evidence type="ECO:0000313" key="7">
    <source>
        <dbReference type="Proteomes" id="UP000199496"/>
    </source>
</evidence>
<dbReference type="PANTHER" id="PTHR24567">
    <property type="entry name" value="CRP FAMILY TRANSCRIPTIONAL REGULATORY PROTEIN"/>
    <property type="match status" value="1"/>
</dbReference>
<dbReference type="RefSeq" id="WP_090208520.1">
    <property type="nucleotide sequence ID" value="NZ_FOFO01000025.1"/>
</dbReference>
<organism evidence="6 7">
    <name type="scientific">Ectothiorhodospira magna</name>
    <dbReference type="NCBI Taxonomy" id="867345"/>
    <lineage>
        <taxon>Bacteria</taxon>
        <taxon>Pseudomonadati</taxon>
        <taxon>Pseudomonadota</taxon>
        <taxon>Gammaproteobacteria</taxon>
        <taxon>Chromatiales</taxon>
        <taxon>Ectothiorhodospiraceae</taxon>
        <taxon>Ectothiorhodospira</taxon>
    </lineage>
</organism>
<dbReference type="InterPro" id="IPR018335">
    <property type="entry name" value="Tscrpt_reg_HTH_Crp-type_CS"/>
</dbReference>
<dbReference type="InterPro" id="IPR036388">
    <property type="entry name" value="WH-like_DNA-bd_sf"/>
</dbReference>
<dbReference type="InterPro" id="IPR036390">
    <property type="entry name" value="WH_DNA-bd_sf"/>
</dbReference>
<evidence type="ECO:0000256" key="2">
    <source>
        <dbReference type="ARBA" id="ARBA00023125"/>
    </source>
</evidence>
<name>A0A1H9F958_9GAMM</name>
<dbReference type="CDD" id="cd00038">
    <property type="entry name" value="CAP_ED"/>
    <property type="match status" value="1"/>
</dbReference>
<protein>
    <submittedName>
        <fullName evidence="6">CRP/FNR family transcriptional regulator, cyclic AMP receptor protein</fullName>
    </submittedName>
</protein>
<dbReference type="InterPro" id="IPR050397">
    <property type="entry name" value="Env_Response_Regulators"/>
</dbReference>
<evidence type="ECO:0000313" key="6">
    <source>
        <dbReference type="EMBL" id="SEQ34365.1"/>
    </source>
</evidence>